<dbReference type="AlphaFoldDB" id="A0A7K4MNU0"/>
<dbReference type="PANTHER" id="PTHR12110">
    <property type="entry name" value="HYDROXYPYRUVATE ISOMERASE"/>
    <property type="match status" value="1"/>
</dbReference>
<evidence type="ECO:0000259" key="1">
    <source>
        <dbReference type="Pfam" id="PF01261"/>
    </source>
</evidence>
<evidence type="ECO:0000313" key="2">
    <source>
        <dbReference type="EMBL" id="NWJ30240.1"/>
    </source>
</evidence>
<feature type="domain" description="Xylose isomerase-like TIM barrel" evidence="1">
    <location>
        <begin position="34"/>
        <end position="248"/>
    </location>
</feature>
<keyword evidence="2" id="KW-0413">Isomerase</keyword>
<dbReference type="GO" id="GO:0016853">
    <property type="term" value="F:isomerase activity"/>
    <property type="evidence" value="ECO:0007669"/>
    <property type="project" value="UniProtKB-KW"/>
</dbReference>
<dbReference type="Gene3D" id="3.20.20.150">
    <property type="entry name" value="Divalent-metal-dependent TIM barrel enzymes"/>
    <property type="match status" value="1"/>
</dbReference>
<gene>
    <name evidence="2" type="ORF">HX850_04930</name>
</gene>
<organism evidence="2 3">
    <name type="scientific">Marine Group I thaumarchaeote</name>
    <dbReference type="NCBI Taxonomy" id="2511932"/>
    <lineage>
        <taxon>Archaea</taxon>
        <taxon>Nitrososphaerota</taxon>
        <taxon>Marine Group I</taxon>
    </lineage>
</organism>
<proteinExistence type="predicted"/>
<comment type="caution">
    <text evidence="2">The sequence shown here is derived from an EMBL/GenBank/DDBJ whole genome shotgun (WGS) entry which is preliminary data.</text>
</comment>
<name>A0A7K4MNU0_9ARCH</name>
<accession>A0A7K4MNU0</accession>
<dbReference type="PANTHER" id="PTHR12110:SF53">
    <property type="entry name" value="BLR5974 PROTEIN"/>
    <property type="match status" value="1"/>
</dbReference>
<dbReference type="InterPro" id="IPR050312">
    <property type="entry name" value="IolE/XylAMocC-like"/>
</dbReference>
<dbReference type="Pfam" id="PF01261">
    <property type="entry name" value="AP_endonuc_2"/>
    <property type="match status" value="1"/>
</dbReference>
<reference evidence="2 3" key="1">
    <citation type="journal article" date="2019" name="Environ. Microbiol.">
        <title>Genomics insights into ecotype formation of ammonia-oxidizing archaea in the deep ocean.</title>
        <authorList>
            <person name="Wang Y."/>
            <person name="Huang J.M."/>
            <person name="Cui G.J."/>
            <person name="Nunoura T."/>
            <person name="Takaki Y."/>
            <person name="Li W.L."/>
            <person name="Li J."/>
            <person name="Gao Z.M."/>
            <person name="Takai K."/>
            <person name="Zhang A.Q."/>
            <person name="Stepanauskas R."/>
        </authorList>
    </citation>
    <scope>NUCLEOTIDE SEQUENCE [LARGE SCALE GENOMIC DNA]</scope>
    <source>
        <strain evidence="2 3">C4</strain>
    </source>
</reference>
<evidence type="ECO:0000313" key="3">
    <source>
        <dbReference type="Proteomes" id="UP000568446"/>
    </source>
</evidence>
<dbReference type="EMBL" id="JACATK010000046">
    <property type="protein sequence ID" value="NWJ30240.1"/>
    <property type="molecule type" value="Genomic_DNA"/>
</dbReference>
<dbReference type="Proteomes" id="UP000568446">
    <property type="component" value="Unassembled WGS sequence"/>
</dbReference>
<dbReference type="SUPFAM" id="SSF51658">
    <property type="entry name" value="Xylose isomerase-like"/>
    <property type="match status" value="1"/>
</dbReference>
<sequence length="277" mass="32132">MPSNLNIGIMQGRLSPKINDKIQAFPKKYWKEEFKIASECNFDSIEWIIDEFENPIMNKTEIHKIEKISSEFDVKINSLCCDFFMDNLLFKISDEQQRENVTVLKKLIEHAHVLGIKILEIPLVDSSSMKNEEEEKQLVTNLNKIIQYAEDLGIIIGLETDYSAQKIIKLLENFESENIALNYDTGNSASLGFNPKEELTTLGKYIKNIHIKDRKLHGNTVPFGEGDVDFDLFFSTLRDVNYNGDLILQGARIENEIPKEVCIKYRDFVTKYIERYF</sequence>
<dbReference type="InterPro" id="IPR036237">
    <property type="entry name" value="Xyl_isomerase-like_sf"/>
</dbReference>
<dbReference type="InterPro" id="IPR013022">
    <property type="entry name" value="Xyl_isomerase-like_TIM-brl"/>
</dbReference>
<protein>
    <submittedName>
        <fullName evidence="2">Sugar phosphate isomerase/epimerase</fullName>
    </submittedName>
</protein>